<dbReference type="Proteomes" id="UP001153954">
    <property type="component" value="Unassembled WGS sequence"/>
</dbReference>
<feature type="signal peptide" evidence="7">
    <location>
        <begin position="1"/>
        <end position="23"/>
    </location>
</feature>
<comment type="subcellular location">
    <subcellularLocation>
        <location evidence="1">Secreted</location>
    </subcellularLocation>
</comment>
<keyword evidence="7" id="KW-0732">Signal</keyword>
<evidence type="ECO:0000256" key="5">
    <source>
        <dbReference type="ARBA" id="ARBA00022815"/>
    </source>
</evidence>
<keyword evidence="9" id="KW-1185">Reference proteome</keyword>
<evidence type="ECO:0000313" key="8">
    <source>
        <dbReference type="EMBL" id="CAH2083779.1"/>
    </source>
</evidence>
<dbReference type="GO" id="GO:0007218">
    <property type="term" value="P:neuropeptide signaling pathway"/>
    <property type="evidence" value="ECO:0007669"/>
    <property type="project" value="UniProtKB-KW"/>
</dbReference>
<accession>A0AAU9T840</accession>
<gene>
    <name evidence="8" type="ORF">EEDITHA_LOCUS416</name>
</gene>
<keyword evidence="3" id="KW-0964">Secreted</keyword>
<dbReference type="InterPro" id="IPR001484">
    <property type="entry name" value="Pyrokinin_CS"/>
</dbReference>
<reference evidence="8" key="1">
    <citation type="submission" date="2022-03" db="EMBL/GenBank/DDBJ databases">
        <authorList>
            <person name="Tunstrom K."/>
        </authorList>
    </citation>
    <scope>NUCLEOTIDE SEQUENCE</scope>
</reference>
<evidence type="ECO:0000256" key="7">
    <source>
        <dbReference type="SAM" id="SignalP"/>
    </source>
</evidence>
<dbReference type="AlphaFoldDB" id="A0AAU9T840"/>
<dbReference type="Pfam" id="PF05874">
    <property type="entry name" value="PBAN"/>
    <property type="match status" value="1"/>
</dbReference>
<evidence type="ECO:0000256" key="4">
    <source>
        <dbReference type="ARBA" id="ARBA00022702"/>
    </source>
</evidence>
<evidence type="ECO:0000256" key="1">
    <source>
        <dbReference type="ARBA" id="ARBA00004613"/>
    </source>
</evidence>
<evidence type="ECO:0000256" key="6">
    <source>
        <dbReference type="ARBA" id="ARBA00023320"/>
    </source>
</evidence>
<dbReference type="PROSITE" id="PS00539">
    <property type="entry name" value="PYROKININ"/>
    <property type="match status" value="1"/>
</dbReference>
<feature type="chain" id="PRO_5043773555" evidence="7">
    <location>
        <begin position="24"/>
        <end position="608"/>
    </location>
</feature>
<dbReference type="EMBL" id="CAKOGL010000001">
    <property type="protein sequence ID" value="CAH2083779.1"/>
    <property type="molecule type" value="Genomic_DNA"/>
</dbReference>
<dbReference type="InterPro" id="IPR008730">
    <property type="entry name" value="PBAN"/>
</dbReference>
<sequence>MSTIFDILLTIFVFITCFHALTASNIIKNDETDKAHCERKQALWFGPRLGKRSFQLVDDGNSQTILKLLEAADAVKYYYNQIQDEIQADEPQPKVTKKVIFTPKLGRAADIQERMSDNVEYTPRLGRKLPEKMPLTPAEEERYSSGQDPVKTNLLMNHLTPRLGRNFNFSPRLGRELIYGYFSVLVKLLSGYLLFAANFEDFHTIAKKLGAENFPTSFVKNPSDRGDAASYEGGDYERSFEIQQKSHHQNHKNHANSKSANTKIDFDELVERVKKRIEKELKEKYNIKKDTEITITNNKKENDNNNDYSTHKQEVKKNVKETSTIDYDTEYVEDVTDRPKKSFTKKEKILGKSKKTTKAIVEEERLEYADAAIEMTTSQKHNKKSTYNDEYSFETVTYTYPTENDDMINQEIRTTKNNFVSEEVKNLPFKKIRMSKKDSYEDYKMPEKETIIYSSTEIKPQTYDINEKRFKIEKQNRKKILTKDTEQTTNGLKSRSKKTKFKKKTTANDDYVDKLVESAEIKAKTAYAKDLDEMPLKENSFSKKVKSATNIPTRERYKTVTPNYYAKLPIVVEKYDFNEPLPERDRERENLKYYGNPPALVNKKIRLL</sequence>
<dbReference type="GO" id="GO:0042811">
    <property type="term" value="P:pheromone biosynthetic process"/>
    <property type="evidence" value="ECO:0007669"/>
    <property type="project" value="InterPro"/>
</dbReference>
<evidence type="ECO:0000256" key="2">
    <source>
        <dbReference type="ARBA" id="ARBA00007714"/>
    </source>
</evidence>
<proteinExistence type="inferred from homology"/>
<comment type="similarity">
    <text evidence="2">Belongs to the pyrokinin family.</text>
</comment>
<evidence type="ECO:0000313" key="9">
    <source>
        <dbReference type="Proteomes" id="UP001153954"/>
    </source>
</evidence>
<keyword evidence="5" id="KW-0027">Amidation</keyword>
<keyword evidence="4" id="KW-0372">Hormone</keyword>
<evidence type="ECO:0000256" key="3">
    <source>
        <dbReference type="ARBA" id="ARBA00022525"/>
    </source>
</evidence>
<dbReference type="GO" id="GO:0005184">
    <property type="term" value="F:neuropeptide hormone activity"/>
    <property type="evidence" value="ECO:0007669"/>
    <property type="project" value="InterPro"/>
</dbReference>
<protein>
    <submittedName>
        <fullName evidence="8">Uncharacterized protein</fullName>
    </submittedName>
</protein>
<comment type="caution">
    <text evidence="8">The sequence shown here is derived from an EMBL/GenBank/DDBJ whole genome shotgun (WGS) entry which is preliminary data.</text>
</comment>
<name>A0AAU9T840_EUPED</name>
<keyword evidence="6" id="KW-0527">Neuropeptide</keyword>
<organism evidence="8 9">
    <name type="scientific">Euphydryas editha</name>
    <name type="common">Edith's checkerspot</name>
    <dbReference type="NCBI Taxonomy" id="104508"/>
    <lineage>
        <taxon>Eukaryota</taxon>
        <taxon>Metazoa</taxon>
        <taxon>Ecdysozoa</taxon>
        <taxon>Arthropoda</taxon>
        <taxon>Hexapoda</taxon>
        <taxon>Insecta</taxon>
        <taxon>Pterygota</taxon>
        <taxon>Neoptera</taxon>
        <taxon>Endopterygota</taxon>
        <taxon>Lepidoptera</taxon>
        <taxon>Glossata</taxon>
        <taxon>Ditrysia</taxon>
        <taxon>Papilionoidea</taxon>
        <taxon>Nymphalidae</taxon>
        <taxon>Nymphalinae</taxon>
        <taxon>Euphydryas</taxon>
    </lineage>
</organism>
<dbReference type="GO" id="GO:0005576">
    <property type="term" value="C:extracellular region"/>
    <property type="evidence" value="ECO:0007669"/>
    <property type="project" value="UniProtKB-SubCell"/>
</dbReference>